<dbReference type="EMBL" id="OZ035843">
    <property type="protein sequence ID" value="CAL1597325.1"/>
    <property type="molecule type" value="Genomic_DNA"/>
</dbReference>
<gene>
    <name evidence="1" type="ORF">KC01_LOCUS25836</name>
</gene>
<organism evidence="1 2">
    <name type="scientific">Knipowitschia caucasica</name>
    <name type="common">Caucasian dwarf goby</name>
    <name type="synonym">Pomatoschistus caucasicus</name>
    <dbReference type="NCBI Taxonomy" id="637954"/>
    <lineage>
        <taxon>Eukaryota</taxon>
        <taxon>Metazoa</taxon>
        <taxon>Chordata</taxon>
        <taxon>Craniata</taxon>
        <taxon>Vertebrata</taxon>
        <taxon>Euteleostomi</taxon>
        <taxon>Actinopterygii</taxon>
        <taxon>Neopterygii</taxon>
        <taxon>Teleostei</taxon>
        <taxon>Neoteleostei</taxon>
        <taxon>Acanthomorphata</taxon>
        <taxon>Gobiaria</taxon>
        <taxon>Gobiiformes</taxon>
        <taxon>Gobioidei</taxon>
        <taxon>Gobiidae</taxon>
        <taxon>Gobiinae</taxon>
        <taxon>Knipowitschia</taxon>
    </lineage>
</organism>
<accession>A0AAV2L837</accession>
<name>A0AAV2L837_KNICA</name>
<proteinExistence type="predicted"/>
<dbReference type="Proteomes" id="UP001497482">
    <property type="component" value="Chromosome 21"/>
</dbReference>
<protein>
    <submittedName>
        <fullName evidence="1">Uncharacterized protein</fullName>
    </submittedName>
</protein>
<sequence>MRKYGLRDRRKHPPLPTVPVSNVQSIWNKTDEIEAYAREFPQLFFTLVYIPPQANISSATKLIAEVSNKLD</sequence>
<dbReference type="AlphaFoldDB" id="A0AAV2L837"/>
<evidence type="ECO:0000313" key="2">
    <source>
        <dbReference type="Proteomes" id="UP001497482"/>
    </source>
</evidence>
<reference evidence="1 2" key="1">
    <citation type="submission" date="2024-04" db="EMBL/GenBank/DDBJ databases">
        <authorList>
            <person name="Waldvogel A.-M."/>
            <person name="Schoenle A."/>
        </authorList>
    </citation>
    <scope>NUCLEOTIDE SEQUENCE [LARGE SCALE GENOMIC DNA]</scope>
</reference>
<keyword evidence="2" id="KW-1185">Reference proteome</keyword>
<evidence type="ECO:0000313" key="1">
    <source>
        <dbReference type="EMBL" id="CAL1597325.1"/>
    </source>
</evidence>